<keyword evidence="1 3" id="KW-0732">Signal</keyword>
<dbReference type="RefSeq" id="XP_070870754.1">
    <property type="nucleotide sequence ID" value="XM_071007557.1"/>
</dbReference>
<dbReference type="Pfam" id="PF10342">
    <property type="entry name" value="Kre9_KNH"/>
    <property type="match status" value="1"/>
</dbReference>
<protein>
    <recommendedName>
        <fullName evidence="4">Yeast cell wall synthesis Kre9/Knh1-like N-terminal domain-containing protein</fullName>
    </recommendedName>
</protein>
<comment type="caution">
    <text evidence="5">The sequence shown here is derived from an EMBL/GenBank/DDBJ whole genome shotgun (WGS) entry which is preliminary data.</text>
</comment>
<dbReference type="GeneID" id="98122201"/>
<evidence type="ECO:0000256" key="3">
    <source>
        <dbReference type="SAM" id="SignalP"/>
    </source>
</evidence>
<feature type="signal peptide" evidence="3">
    <location>
        <begin position="1"/>
        <end position="20"/>
    </location>
</feature>
<evidence type="ECO:0000313" key="5">
    <source>
        <dbReference type="EMBL" id="KAL2272030.1"/>
    </source>
</evidence>
<dbReference type="EMBL" id="JAZGUE010000001">
    <property type="protein sequence ID" value="KAL2272030.1"/>
    <property type="molecule type" value="Genomic_DNA"/>
</dbReference>
<dbReference type="InterPro" id="IPR052479">
    <property type="entry name" value="GPI-anchor_Adhesion_Reg"/>
</dbReference>
<feature type="compositionally biased region" description="Low complexity" evidence="2">
    <location>
        <begin position="144"/>
        <end position="162"/>
    </location>
</feature>
<feature type="chain" id="PRO_5045359735" description="Yeast cell wall synthesis Kre9/Knh1-like N-terminal domain-containing protein" evidence="3">
    <location>
        <begin position="21"/>
        <end position="170"/>
    </location>
</feature>
<feature type="region of interest" description="Disordered" evidence="2">
    <location>
        <begin position="144"/>
        <end position="170"/>
    </location>
</feature>
<sequence length="170" mass="17653">MRTTATLTALLSLLATCARAVQITSPTKDASVDFSSGVTVRWSTVSTDPSRARLVLVSMAAGHTPFRRELSDDVDLSQGSLTVAPQADVAADSGYQFNFESVEPGNLGGILAQSPQFKVVRAAAEDDDDDKDLSTTATTRVTATVTISSARRTSTSSTAADGAPPPPPPP</sequence>
<name>A0ABR4DNW4_9PEZI</name>
<accession>A0ABR4DNW4</accession>
<dbReference type="PANTHER" id="PTHR35185:SF1">
    <property type="entry name" value="UPF0619 GPI-ANCHORED MEMBRANE PROTEIN C1322.10"/>
    <property type="match status" value="1"/>
</dbReference>
<evidence type="ECO:0000313" key="6">
    <source>
        <dbReference type="Proteomes" id="UP001600064"/>
    </source>
</evidence>
<dbReference type="PANTHER" id="PTHR35185">
    <property type="entry name" value="SERINE/THREONINE-RICH PROTEIN ADG2-RELATED"/>
    <property type="match status" value="1"/>
</dbReference>
<evidence type="ECO:0000256" key="1">
    <source>
        <dbReference type="ARBA" id="ARBA00022729"/>
    </source>
</evidence>
<dbReference type="Proteomes" id="UP001600064">
    <property type="component" value="Unassembled WGS sequence"/>
</dbReference>
<keyword evidence="6" id="KW-1185">Reference proteome</keyword>
<feature type="domain" description="Yeast cell wall synthesis Kre9/Knh1-like N-terminal" evidence="4">
    <location>
        <begin position="25"/>
        <end position="119"/>
    </location>
</feature>
<evidence type="ECO:0000259" key="4">
    <source>
        <dbReference type="Pfam" id="PF10342"/>
    </source>
</evidence>
<dbReference type="InterPro" id="IPR018466">
    <property type="entry name" value="Kre9/Knh1-like_N"/>
</dbReference>
<organism evidence="5 6">
    <name type="scientific">Remersonia thermophila</name>
    <dbReference type="NCBI Taxonomy" id="72144"/>
    <lineage>
        <taxon>Eukaryota</taxon>
        <taxon>Fungi</taxon>
        <taxon>Dikarya</taxon>
        <taxon>Ascomycota</taxon>
        <taxon>Pezizomycotina</taxon>
        <taxon>Sordariomycetes</taxon>
        <taxon>Sordariomycetidae</taxon>
        <taxon>Sordariales</taxon>
        <taxon>Sordariales incertae sedis</taxon>
        <taxon>Remersonia</taxon>
    </lineage>
</organism>
<reference evidence="5 6" key="1">
    <citation type="journal article" date="2024" name="Commun. Biol.">
        <title>Comparative genomic analysis of thermophilic fungi reveals convergent evolutionary adaptations and gene losses.</title>
        <authorList>
            <person name="Steindorff A.S."/>
            <person name="Aguilar-Pontes M.V."/>
            <person name="Robinson A.J."/>
            <person name="Andreopoulos B."/>
            <person name="LaButti K."/>
            <person name="Kuo A."/>
            <person name="Mondo S."/>
            <person name="Riley R."/>
            <person name="Otillar R."/>
            <person name="Haridas S."/>
            <person name="Lipzen A."/>
            <person name="Grimwood J."/>
            <person name="Schmutz J."/>
            <person name="Clum A."/>
            <person name="Reid I.D."/>
            <person name="Moisan M.C."/>
            <person name="Butler G."/>
            <person name="Nguyen T.T.M."/>
            <person name="Dewar K."/>
            <person name="Conant G."/>
            <person name="Drula E."/>
            <person name="Henrissat B."/>
            <person name="Hansel C."/>
            <person name="Singer S."/>
            <person name="Hutchinson M.I."/>
            <person name="de Vries R.P."/>
            <person name="Natvig D.O."/>
            <person name="Powell A.J."/>
            <person name="Tsang A."/>
            <person name="Grigoriev I.V."/>
        </authorList>
    </citation>
    <scope>NUCLEOTIDE SEQUENCE [LARGE SCALE GENOMIC DNA]</scope>
    <source>
        <strain evidence="5 6">ATCC 22073</strain>
    </source>
</reference>
<proteinExistence type="predicted"/>
<evidence type="ECO:0000256" key="2">
    <source>
        <dbReference type="SAM" id="MobiDB-lite"/>
    </source>
</evidence>
<gene>
    <name evidence="5" type="ORF">VTJ83DRAFT_1401</name>
</gene>